<name>A0A0F9PFK0_9ZZZZ</name>
<comment type="caution">
    <text evidence="1">The sequence shown here is derived from an EMBL/GenBank/DDBJ whole genome shotgun (WGS) entry which is preliminary data.</text>
</comment>
<reference evidence="1" key="1">
    <citation type="journal article" date="2015" name="Nature">
        <title>Complex archaea that bridge the gap between prokaryotes and eukaryotes.</title>
        <authorList>
            <person name="Spang A."/>
            <person name="Saw J.H."/>
            <person name="Jorgensen S.L."/>
            <person name="Zaremba-Niedzwiedzka K."/>
            <person name="Martijn J."/>
            <person name="Lind A.E."/>
            <person name="van Eijk R."/>
            <person name="Schleper C."/>
            <person name="Guy L."/>
            <person name="Ettema T.J."/>
        </authorList>
    </citation>
    <scope>NUCLEOTIDE SEQUENCE</scope>
</reference>
<proteinExistence type="predicted"/>
<dbReference type="AlphaFoldDB" id="A0A0F9PFK0"/>
<gene>
    <name evidence="1" type="ORF">LCGC14_1221810</name>
</gene>
<dbReference type="EMBL" id="LAZR01006439">
    <property type="protein sequence ID" value="KKM92112.1"/>
    <property type="molecule type" value="Genomic_DNA"/>
</dbReference>
<protein>
    <submittedName>
        <fullName evidence="1">Uncharacterized protein</fullName>
    </submittedName>
</protein>
<evidence type="ECO:0000313" key="1">
    <source>
        <dbReference type="EMBL" id="KKM92112.1"/>
    </source>
</evidence>
<accession>A0A0F9PFK0</accession>
<organism evidence="1">
    <name type="scientific">marine sediment metagenome</name>
    <dbReference type="NCBI Taxonomy" id="412755"/>
    <lineage>
        <taxon>unclassified sequences</taxon>
        <taxon>metagenomes</taxon>
        <taxon>ecological metagenomes</taxon>
    </lineage>
</organism>
<sequence>MSNDRVVNALKRLAKEVSYMLVADTDETRELIISAETQLALDEAEKALKEIGEKIEYDEQ</sequence>